<evidence type="ECO:0000313" key="2">
    <source>
        <dbReference type="EMBL" id="PZP21669.1"/>
    </source>
</evidence>
<name>A0A2W5EWC2_9PSED</name>
<dbReference type="InterPro" id="IPR036680">
    <property type="entry name" value="SPOR-like_sf"/>
</dbReference>
<accession>A0A2W5EWC2</accession>
<dbReference type="PANTHER" id="PTHR38687:SF1">
    <property type="entry name" value="CELL DIVISION PROTEIN DEDD"/>
    <property type="match status" value="1"/>
</dbReference>
<evidence type="ECO:0000259" key="1">
    <source>
        <dbReference type="PROSITE" id="PS51724"/>
    </source>
</evidence>
<dbReference type="Gene3D" id="3.30.70.1070">
    <property type="entry name" value="Sporulation related repeat"/>
    <property type="match status" value="1"/>
</dbReference>
<feature type="domain" description="SPOR" evidence="1">
    <location>
        <begin position="240"/>
        <end position="315"/>
    </location>
</feature>
<comment type="caution">
    <text evidence="2">The sequence shown here is derived from an EMBL/GenBank/DDBJ whole genome shotgun (WGS) entry which is preliminary data.</text>
</comment>
<gene>
    <name evidence="2" type="ORF">DI599_18390</name>
</gene>
<dbReference type="InterPro" id="IPR021330">
    <property type="entry name" value="DUF2939"/>
</dbReference>
<dbReference type="PROSITE" id="PS51724">
    <property type="entry name" value="SPOR"/>
    <property type="match status" value="1"/>
</dbReference>
<dbReference type="PANTHER" id="PTHR38687">
    <property type="entry name" value="CELL DIVISION PROTEIN DEDD-RELATED"/>
    <property type="match status" value="1"/>
</dbReference>
<dbReference type="GO" id="GO:0032506">
    <property type="term" value="P:cytokinetic process"/>
    <property type="evidence" value="ECO:0007669"/>
    <property type="project" value="TreeGrafter"/>
</dbReference>
<proteinExistence type="predicted"/>
<dbReference type="Pfam" id="PF11159">
    <property type="entry name" value="DUF2939"/>
    <property type="match status" value="1"/>
</dbReference>
<evidence type="ECO:0000313" key="3">
    <source>
        <dbReference type="Proteomes" id="UP000249198"/>
    </source>
</evidence>
<dbReference type="Pfam" id="PF05036">
    <property type="entry name" value="SPOR"/>
    <property type="match status" value="1"/>
</dbReference>
<dbReference type="AlphaFoldDB" id="A0A2W5EWC2"/>
<dbReference type="GO" id="GO:0032153">
    <property type="term" value="C:cell division site"/>
    <property type="evidence" value="ECO:0007669"/>
    <property type="project" value="TreeGrafter"/>
</dbReference>
<organism evidence="2 3">
    <name type="scientific">Pseudomonas kuykendallii</name>
    <dbReference type="NCBI Taxonomy" id="1007099"/>
    <lineage>
        <taxon>Bacteria</taxon>
        <taxon>Pseudomonadati</taxon>
        <taxon>Pseudomonadota</taxon>
        <taxon>Gammaproteobacteria</taxon>
        <taxon>Pseudomonadales</taxon>
        <taxon>Pseudomonadaceae</taxon>
        <taxon>Pseudomonas</taxon>
    </lineage>
</organism>
<dbReference type="GO" id="GO:0042834">
    <property type="term" value="F:peptidoglycan binding"/>
    <property type="evidence" value="ECO:0007669"/>
    <property type="project" value="InterPro"/>
</dbReference>
<reference evidence="2 3" key="1">
    <citation type="submission" date="2017-08" db="EMBL/GenBank/DDBJ databases">
        <title>Infants hospitalized years apart are colonized by the same room-sourced microbial strains.</title>
        <authorList>
            <person name="Brooks B."/>
            <person name="Olm M.R."/>
            <person name="Firek B.A."/>
            <person name="Baker R."/>
            <person name="Thomas B.C."/>
            <person name="Morowitz M.J."/>
            <person name="Banfield J.F."/>
        </authorList>
    </citation>
    <scope>NUCLEOTIDE SEQUENCE [LARGE SCALE GENOMIC DNA]</scope>
    <source>
        <strain evidence="2">S2_009_000_R2_77</strain>
    </source>
</reference>
<dbReference type="Proteomes" id="UP000249198">
    <property type="component" value="Unassembled WGS sequence"/>
</dbReference>
<protein>
    <submittedName>
        <fullName evidence="2">DUF2939 domain-containing protein</fullName>
    </submittedName>
</protein>
<dbReference type="GO" id="GO:0030428">
    <property type="term" value="C:cell septum"/>
    <property type="evidence" value="ECO:0007669"/>
    <property type="project" value="TreeGrafter"/>
</dbReference>
<dbReference type="InterPro" id="IPR052521">
    <property type="entry name" value="Cell_div_SPOR-domain"/>
</dbReference>
<dbReference type="EMBL" id="QFOH01000026">
    <property type="protein sequence ID" value="PZP21669.1"/>
    <property type="molecule type" value="Genomic_DNA"/>
</dbReference>
<dbReference type="SUPFAM" id="SSF110997">
    <property type="entry name" value="Sporulation related repeat"/>
    <property type="match status" value="1"/>
</dbReference>
<sequence length="328" mass="36330">MLVRSLMKRKLLLSVLGLVAVSVGGFYYYTTTPTYSVLQIRNAVQDHDVALFEKHVDVDTLFNRLIDDVMAQALFQAANEDNSGWSTLGSALGTGIVQMMKPTLVSGLKSSTLRYVETGELVKGGQRVAPSAVPAVASDAAKKASLDGMASSFGLEQLKLQDYDVEKQGKVAIVTIPYRNEQLDLPLEMKFTLRDQGGYWQLVQFNNAAEIMSAIEKEQQRRLTEANNKITAAPQKPVSVNDELLWSVQVASLSSKETAEKLEMRLKDAGYEVYTTTADGMNRIFCGPYKGREHADIARDQLQRQQRLNGFVVRYEDPKVGASLLLKP</sequence>
<dbReference type="InterPro" id="IPR007730">
    <property type="entry name" value="SPOR-like_dom"/>
</dbReference>